<dbReference type="STRING" id="683228.GA0070617_1297"/>
<feature type="region of interest" description="Disordered" evidence="1">
    <location>
        <begin position="1"/>
        <end position="31"/>
    </location>
</feature>
<evidence type="ECO:0000313" key="2">
    <source>
        <dbReference type="EMBL" id="SCL49825.1"/>
    </source>
</evidence>
<evidence type="ECO:0000256" key="1">
    <source>
        <dbReference type="SAM" id="MobiDB-lite"/>
    </source>
</evidence>
<keyword evidence="3" id="KW-1185">Reference proteome</keyword>
<protein>
    <submittedName>
        <fullName evidence="2">Uncharacterized protein</fullName>
    </submittedName>
</protein>
<accession>A0A1C6U6W3</accession>
<feature type="region of interest" description="Disordered" evidence="1">
    <location>
        <begin position="63"/>
        <end position="88"/>
    </location>
</feature>
<dbReference type="EMBL" id="FMIA01000002">
    <property type="protein sequence ID" value="SCL49825.1"/>
    <property type="molecule type" value="Genomic_DNA"/>
</dbReference>
<feature type="compositionally biased region" description="Basic and acidic residues" evidence="1">
    <location>
        <begin position="1"/>
        <end position="15"/>
    </location>
</feature>
<dbReference type="AlphaFoldDB" id="A0A1C6U6W3"/>
<evidence type="ECO:0000313" key="3">
    <source>
        <dbReference type="Proteomes" id="UP000198937"/>
    </source>
</evidence>
<organism evidence="2 3">
    <name type="scientific">Micromonospora yangpuensis</name>
    <dbReference type="NCBI Taxonomy" id="683228"/>
    <lineage>
        <taxon>Bacteria</taxon>
        <taxon>Bacillati</taxon>
        <taxon>Actinomycetota</taxon>
        <taxon>Actinomycetes</taxon>
        <taxon>Micromonosporales</taxon>
        <taxon>Micromonosporaceae</taxon>
        <taxon>Micromonospora</taxon>
    </lineage>
</organism>
<proteinExistence type="predicted"/>
<dbReference type="Proteomes" id="UP000198937">
    <property type="component" value="Unassembled WGS sequence"/>
</dbReference>
<reference evidence="2 3" key="1">
    <citation type="submission" date="2016-06" db="EMBL/GenBank/DDBJ databases">
        <authorList>
            <person name="Kjaerup R.B."/>
            <person name="Dalgaard T.S."/>
            <person name="Juul-Madsen H.R."/>
        </authorList>
    </citation>
    <scope>NUCLEOTIDE SEQUENCE [LARGE SCALE GENOMIC DNA]</scope>
    <source>
        <strain evidence="2 3">DSM 45577</strain>
    </source>
</reference>
<gene>
    <name evidence="2" type="ORF">GA0070617_1297</name>
</gene>
<sequence length="115" mass="12138">MSQQRHDIGWQKANREGAPTRGRAAAERRRQAKRASAAAVLARADAAALVALRDEEFHVRERARAAGVPGGRGGARAAAGPARAGRRVRPLRRAVEPRQQAVLLGGVPEGAPGRA</sequence>
<name>A0A1C6U6W3_9ACTN</name>